<keyword evidence="2" id="KW-1185">Reference proteome</keyword>
<name>A0ACC0FER3_9ERIC</name>
<reference evidence="1 2" key="1">
    <citation type="journal article" date="2022" name="Plant J.">
        <title>Chromosome-level genome of Camellia lanceoleosa provides a valuable resource for understanding genome evolution and self-incompatibility.</title>
        <authorList>
            <person name="Gong W."/>
            <person name="Xiao S."/>
            <person name="Wang L."/>
            <person name="Liao Z."/>
            <person name="Chang Y."/>
            <person name="Mo W."/>
            <person name="Hu G."/>
            <person name="Li W."/>
            <person name="Zhao G."/>
            <person name="Zhu H."/>
            <person name="Hu X."/>
            <person name="Ji K."/>
            <person name="Xiang X."/>
            <person name="Song Q."/>
            <person name="Yuan D."/>
            <person name="Jin S."/>
            <person name="Zhang L."/>
        </authorList>
    </citation>
    <scope>NUCLEOTIDE SEQUENCE [LARGE SCALE GENOMIC DNA]</scope>
    <source>
        <strain evidence="1">SQ_2022a</strain>
    </source>
</reference>
<evidence type="ECO:0000313" key="1">
    <source>
        <dbReference type="EMBL" id="KAI7987165.1"/>
    </source>
</evidence>
<accession>A0ACC0FER3</accession>
<sequence length="234" mass="26156">MREQGTLASWHCRILSGQAELLAEFYTLWVYSDDFLFTAKFTESKGIAKPVRGKGLMNLNGVRVWSNSTGISLIQPKDGHPTLFLMNSTTGEVNKNIRDPPTKARVEYGIRNENEAVISFGIGDEGGDLYIGKVVEQDWACLYSLKKKRWSNISVFPYKSAQVSSCGVFLKNKIHWLVSREKDLTPVIVAMSLLRDLVEISVPEEAASGSYTLACFDSCLCLMHYDDNIAGQEE</sequence>
<comment type="caution">
    <text evidence="1">The sequence shown here is derived from an EMBL/GenBank/DDBJ whole genome shotgun (WGS) entry which is preliminary data.</text>
</comment>
<organism evidence="1 2">
    <name type="scientific">Camellia lanceoleosa</name>
    <dbReference type="NCBI Taxonomy" id="1840588"/>
    <lineage>
        <taxon>Eukaryota</taxon>
        <taxon>Viridiplantae</taxon>
        <taxon>Streptophyta</taxon>
        <taxon>Embryophyta</taxon>
        <taxon>Tracheophyta</taxon>
        <taxon>Spermatophyta</taxon>
        <taxon>Magnoliopsida</taxon>
        <taxon>eudicotyledons</taxon>
        <taxon>Gunneridae</taxon>
        <taxon>Pentapetalae</taxon>
        <taxon>asterids</taxon>
        <taxon>Ericales</taxon>
        <taxon>Theaceae</taxon>
        <taxon>Camellia</taxon>
    </lineage>
</organism>
<evidence type="ECO:0000313" key="2">
    <source>
        <dbReference type="Proteomes" id="UP001060215"/>
    </source>
</evidence>
<dbReference type="Proteomes" id="UP001060215">
    <property type="component" value="Chromosome 14"/>
</dbReference>
<dbReference type="EMBL" id="CM045771">
    <property type="protein sequence ID" value="KAI7987165.1"/>
    <property type="molecule type" value="Genomic_DNA"/>
</dbReference>
<protein>
    <submittedName>
        <fullName evidence="1">F-box/kelch-repeat protein</fullName>
    </submittedName>
</protein>
<gene>
    <name evidence="1" type="ORF">LOK49_LG13G00173</name>
</gene>
<proteinExistence type="predicted"/>